<dbReference type="GO" id="GO:0005737">
    <property type="term" value="C:cytoplasm"/>
    <property type="evidence" value="ECO:0007669"/>
    <property type="project" value="UniProtKB-UniRule"/>
</dbReference>
<evidence type="ECO:0000256" key="8">
    <source>
        <dbReference type="NCBIfam" id="TIGR01224"/>
    </source>
</evidence>
<dbReference type="InterPro" id="IPR011059">
    <property type="entry name" value="Metal-dep_hydrolase_composite"/>
</dbReference>
<dbReference type="EC" id="3.5.2.7" evidence="2 8"/>
<dbReference type="SUPFAM" id="SSF51556">
    <property type="entry name" value="Metallo-dependent hydrolases"/>
    <property type="match status" value="1"/>
</dbReference>
<keyword evidence="3" id="KW-0479">Metal-binding</keyword>
<evidence type="ECO:0000256" key="4">
    <source>
        <dbReference type="ARBA" id="ARBA00022801"/>
    </source>
</evidence>
<dbReference type="Gene3D" id="2.30.40.10">
    <property type="entry name" value="Urease, subunit C, domain 1"/>
    <property type="match status" value="1"/>
</dbReference>
<dbReference type="PANTHER" id="PTHR42752">
    <property type="entry name" value="IMIDAZOLONEPROPIONASE"/>
    <property type="match status" value="1"/>
</dbReference>
<dbReference type="Proteomes" id="UP000320811">
    <property type="component" value="Unassembled WGS sequence"/>
</dbReference>
<evidence type="ECO:0000256" key="7">
    <source>
        <dbReference type="ARBA" id="ARBA00023004"/>
    </source>
</evidence>
<dbReference type="Gene3D" id="3.20.20.140">
    <property type="entry name" value="Metal-dependent hydrolases"/>
    <property type="match status" value="1"/>
</dbReference>
<accession>A0A561PLP7</accession>
<name>A0A561PLP7_9BACT</name>
<dbReference type="PANTHER" id="PTHR42752:SF1">
    <property type="entry name" value="IMIDAZOLONEPROPIONASE-RELATED"/>
    <property type="match status" value="1"/>
</dbReference>
<keyword evidence="7" id="KW-0408">Iron</keyword>
<dbReference type="GO" id="GO:0019556">
    <property type="term" value="P:L-histidine catabolic process to glutamate and formamide"/>
    <property type="evidence" value="ECO:0007669"/>
    <property type="project" value="UniProtKB-UniRule"/>
</dbReference>
<gene>
    <name evidence="10" type="ORF">FHW36_106252</name>
</gene>
<feature type="domain" description="Amidohydrolase-related" evidence="9">
    <location>
        <begin position="69"/>
        <end position="408"/>
    </location>
</feature>
<evidence type="ECO:0000313" key="11">
    <source>
        <dbReference type="Proteomes" id="UP000320811"/>
    </source>
</evidence>
<evidence type="ECO:0000256" key="5">
    <source>
        <dbReference type="ARBA" id="ARBA00022808"/>
    </source>
</evidence>
<dbReference type="RefSeq" id="WP_145671447.1">
    <property type="nucleotide sequence ID" value="NZ_VIWO01000006.1"/>
</dbReference>
<dbReference type="SUPFAM" id="SSF51338">
    <property type="entry name" value="Composite domain of metallo-dependent hydrolases"/>
    <property type="match status" value="1"/>
</dbReference>
<dbReference type="EMBL" id="VIWO01000006">
    <property type="protein sequence ID" value="TWF39028.1"/>
    <property type="molecule type" value="Genomic_DNA"/>
</dbReference>
<evidence type="ECO:0000256" key="3">
    <source>
        <dbReference type="ARBA" id="ARBA00022723"/>
    </source>
</evidence>
<evidence type="ECO:0000256" key="2">
    <source>
        <dbReference type="ARBA" id="ARBA00012864"/>
    </source>
</evidence>
<dbReference type="GO" id="GO:0050480">
    <property type="term" value="F:imidazolonepropionase activity"/>
    <property type="evidence" value="ECO:0007669"/>
    <property type="project" value="UniProtKB-UniRule"/>
</dbReference>
<comment type="pathway">
    <text evidence="1">Amino-acid degradation.</text>
</comment>
<keyword evidence="11" id="KW-1185">Reference proteome</keyword>
<dbReference type="GO" id="GO:0046872">
    <property type="term" value="F:metal ion binding"/>
    <property type="evidence" value="ECO:0007669"/>
    <property type="project" value="UniProtKB-KW"/>
</dbReference>
<evidence type="ECO:0000256" key="1">
    <source>
        <dbReference type="ARBA" id="ARBA00005023"/>
    </source>
</evidence>
<sequence length="410" mass="43975">MKTLLGPFAQILPMTDLSLKGALQDEQLKVIEKGGVVVENGNIVAVADYKSLLQRYPDSEIAFIDTPMVLLPGFIDCHTHICYDGTRSRDYAMRIAGKSYLEIARAGGGIWDSVTKTRVADLVTLTENIVARANRHLKEGVTTIEVKSGYGLNEESELKMLRAIQQAALHTKAALVPTCLAAHMKPRDYNDSEEAYLQWILQELLPILKQEQLTQRVDIFIEETAFSAAAAASFLQKAMQQGFAATVHADQFSAGGAAVAVSAGALSADHLEASTEKEIALLANSDTVAVVLPGASLGLGMPYAPARKLLNAGACVAIASDWNPGSAPMGDLLVQAAVMSAAEKLSTAEVLAALTLRAAPALQLRNAGQLIPGYMADLQAYPTADYRDILYYQGKMKPAMVWKKGELVSI</sequence>
<dbReference type="AlphaFoldDB" id="A0A561PLP7"/>
<comment type="caution">
    <text evidence="10">The sequence shown here is derived from an EMBL/GenBank/DDBJ whole genome shotgun (WGS) entry which is preliminary data.</text>
</comment>
<keyword evidence="6" id="KW-0862">Zinc</keyword>
<keyword evidence="4" id="KW-0378">Hydrolase</keyword>
<keyword evidence="5" id="KW-0369">Histidine metabolism</keyword>
<protein>
    <recommendedName>
        <fullName evidence="2 8">Imidazolonepropionase</fullName>
        <ecNumber evidence="2 8">3.5.2.7</ecNumber>
    </recommendedName>
</protein>
<evidence type="ECO:0000256" key="6">
    <source>
        <dbReference type="ARBA" id="ARBA00022833"/>
    </source>
</evidence>
<dbReference type="InterPro" id="IPR006680">
    <property type="entry name" value="Amidohydro-rel"/>
</dbReference>
<dbReference type="InterPro" id="IPR032466">
    <property type="entry name" value="Metal_Hydrolase"/>
</dbReference>
<dbReference type="Pfam" id="PF01979">
    <property type="entry name" value="Amidohydro_1"/>
    <property type="match status" value="1"/>
</dbReference>
<evidence type="ECO:0000259" key="9">
    <source>
        <dbReference type="Pfam" id="PF01979"/>
    </source>
</evidence>
<dbReference type="NCBIfam" id="TIGR01224">
    <property type="entry name" value="hutI"/>
    <property type="match status" value="1"/>
</dbReference>
<dbReference type="InterPro" id="IPR005920">
    <property type="entry name" value="HutI"/>
</dbReference>
<organism evidence="10 11">
    <name type="scientific">Chitinophaga polysaccharea</name>
    <dbReference type="NCBI Taxonomy" id="1293035"/>
    <lineage>
        <taxon>Bacteria</taxon>
        <taxon>Pseudomonadati</taxon>
        <taxon>Bacteroidota</taxon>
        <taxon>Chitinophagia</taxon>
        <taxon>Chitinophagales</taxon>
        <taxon>Chitinophagaceae</taxon>
        <taxon>Chitinophaga</taxon>
    </lineage>
</organism>
<dbReference type="OrthoDB" id="9776455at2"/>
<evidence type="ECO:0000313" key="10">
    <source>
        <dbReference type="EMBL" id="TWF39028.1"/>
    </source>
</evidence>
<proteinExistence type="predicted"/>
<reference evidence="10 11" key="1">
    <citation type="submission" date="2019-06" db="EMBL/GenBank/DDBJ databases">
        <title>Sorghum-associated microbial communities from plants grown in Nebraska, USA.</title>
        <authorList>
            <person name="Schachtman D."/>
        </authorList>
    </citation>
    <scope>NUCLEOTIDE SEQUENCE [LARGE SCALE GENOMIC DNA]</scope>
    <source>
        <strain evidence="10 11">1209</strain>
    </source>
</reference>